<gene>
    <name evidence="3" type="ordered locus">PMT_1521</name>
</gene>
<accession>Q7V5N1</accession>
<dbReference type="Proteomes" id="UP000001423">
    <property type="component" value="Chromosome"/>
</dbReference>
<dbReference type="KEGG" id="pmt:PMT_1521"/>
<dbReference type="InterPro" id="IPR037050">
    <property type="entry name" value="DUF1254_sf"/>
</dbReference>
<feature type="domain" description="DUF1254" evidence="2">
    <location>
        <begin position="103"/>
        <end position="229"/>
    </location>
</feature>
<evidence type="ECO:0000313" key="4">
    <source>
        <dbReference type="Proteomes" id="UP000001423"/>
    </source>
</evidence>
<keyword evidence="4" id="KW-1185">Reference proteome</keyword>
<dbReference type="AlphaFoldDB" id="Q7V5N1"/>
<dbReference type="Pfam" id="PF06863">
    <property type="entry name" value="DUF1254"/>
    <property type="match status" value="1"/>
</dbReference>
<dbReference type="RefSeq" id="WP_011130889.1">
    <property type="nucleotide sequence ID" value="NC_005071.1"/>
</dbReference>
<dbReference type="InterPro" id="IPR010679">
    <property type="entry name" value="DUF1254"/>
</dbReference>
<evidence type="ECO:0000313" key="3">
    <source>
        <dbReference type="EMBL" id="CAE21696.1"/>
    </source>
</evidence>
<dbReference type="Gene3D" id="1.10.3360.10">
    <property type="entry name" value="VPA0735-like domain"/>
    <property type="match status" value="1"/>
</dbReference>
<dbReference type="OrthoDB" id="272779at2"/>
<dbReference type="SMR" id="Q7V5N1"/>
<dbReference type="EMBL" id="BX548175">
    <property type="protein sequence ID" value="CAE21696.1"/>
    <property type="molecule type" value="Genomic_DNA"/>
</dbReference>
<reference evidence="3 4" key="1">
    <citation type="journal article" date="2003" name="Nature">
        <title>Genome divergence in two Prochlorococcus ecotypes reflects oceanic niche differentiation.</title>
        <authorList>
            <person name="Rocap G."/>
            <person name="Larimer F.W."/>
            <person name="Lamerdin J.E."/>
            <person name="Malfatti S."/>
            <person name="Chain P."/>
            <person name="Ahlgren N.A."/>
            <person name="Arellano A."/>
            <person name="Coleman M."/>
            <person name="Hauser L."/>
            <person name="Hess W.R."/>
            <person name="Johnson Z.I."/>
            <person name="Land M.L."/>
            <person name="Lindell D."/>
            <person name="Post A.F."/>
            <person name="Regala W."/>
            <person name="Shah M."/>
            <person name="Shaw S.L."/>
            <person name="Steglich C."/>
            <person name="Sullivan M.B."/>
            <person name="Ting C.S."/>
            <person name="Tolonen A."/>
            <person name="Webb E.A."/>
            <person name="Zinser E.R."/>
            <person name="Chisholm S.W."/>
        </authorList>
    </citation>
    <scope>NUCLEOTIDE SEQUENCE [LARGE SCALE GENOMIC DNA]</scope>
    <source>
        <strain evidence="4">MIT 9313</strain>
    </source>
</reference>
<organism evidence="3 4">
    <name type="scientific">Prochlorococcus marinus (strain MIT 9313)</name>
    <dbReference type="NCBI Taxonomy" id="74547"/>
    <lineage>
        <taxon>Bacteria</taxon>
        <taxon>Bacillati</taxon>
        <taxon>Cyanobacteriota</taxon>
        <taxon>Cyanophyceae</taxon>
        <taxon>Synechococcales</taxon>
        <taxon>Prochlorococcaceae</taxon>
        <taxon>Prochlorococcus</taxon>
    </lineage>
</organism>
<dbReference type="PANTHER" id="PTHR36509">
    <property type="entry name" value="BLL3101 PROTEIN"/>
    <property type="match status" value="1"/>
</dbReference>
<sequence>MSTLANGLSSPMGFAETTASKKVSQNFTTPIPSGILTPDTVKTRIGTFNFFDGLPDKASAKLAYENLDFIRAYETFLSLMPAASIEMLRQGHTKIGVDDYNEVMLMSPLGSNPIFLTGNTDTVYGSVFFDLSKTGPLVINIPAGLGPGTINDAFFRFVADTGAPGPDRGKGGKYLILGPSDQAPSESKDYFVFRSPTYSNWLIMRAFLDENGSPDKAVQSYKSDLHIYPYHLKDSQPEMKFIEAGDLVFNTVHANNFQFFVELNEVIQREPINFLDPEIRGLASSIGMEKGVPFNPTPALRSTMEEAVQVGVAYARSEMTRPRDRSAYLYDGKQWTTPFVGGSHEWLRDGGKGGRNLDARAMYFWLATVNTPAMVLEMPGVGSQYGLIATDSQKKFLNGGKNYRLNLPANIPAKDFWSFVVYDPQTRSELQTTQALPSKNSKRDKDILINDDGSVDLYFGPKAPNGKASNWIQTIPEKGWFALLRLYGPLESWFDKSWQPNDIQKLD</sequence>
<evidence type="ECO:0000259" key="1">
    <source>
        <dbReference type="Pfam" id="PF06742"/>
    </source>
</evidence>
<dbReference type="SUPFAM" id="SSF160935">
    <property type="entry name" value="VPA0735-like"/>
    <property type="match status" value="1"/>
</dbReference>
<protein>
    <recommendedName>
        <fullName evidence="5">DUF1254 domain-containing protein</fullName>
    </recommendedName>
</protein>
<dbReference type="eggNOG" id="COG5361">
    <property type="taxonomic scope" value="Bacteria"/>
</dbReference>
<name>Q7V5N1_PROMM</name>
<dbReference type="InterPro" id="IPR037049">
    <property type="entry name" value="DUF1214_C_sf"/>
</dbReference>
<evidence type="ECO:0000259" key="2">
    <source>
        <dbReference type="Pfam" id="PF06863"/>
    </source>
</evidence>
<dbReference type="HOGENOM" id="CLU_027269_2_0_3"/>
<feature type="domain" description="DUF1214" evidence="1">
    <location>
        <begin position="384"/>
        <end position="490"/>
    </location>
</feature>
<dbReference type="PANTHER" id="PTHR36509:SF3">
    <property type="entry name" value="SIGNAL PEPTIDE PROTEIN"/>
    <property type="match status" value="1"/>
</dbReference>
<proteinExistence type="predicted"/>
<dbReference type="Gene3D" id="2.60.120.600">
    <property type="entry name" value="Domain of unknown function DUF1214, C-terminal domain"/>
    <property type="match status" value="1"/>
</dbReference>
<dbReference type="Gene3D" id="2.60.40.1610">
    <property type="entry name" value="Domain of unknown function DUF1254"/>
    <property type="match status" value="1"/>
</dbReference>
<dbReference type="InterPro" id="IPR010621">
    <property type="entry name" value="DUF1214"/>
</dbReference>
<evidence type="ECO:0008006" key="5">
    <source>
        <dbReference type="Google" id="ProtNLM"/>
    </source>
</evidence>
<dbReference type="Pfam" id="PF06742">
    <property type="entry name" value="DUF1214"/>
    <property type="match status" value="1"/>
</dbReference>